<protein>
    <recommendedName>
        <fullName evidence="4">Mitochondrial intermembrane space import and assembly protein 40</fullName>
    </recommendedName>
    <alternativeName>
        <fullName evidence="18">Mitochondrial import inner membrane translocase TIM40</fullName>
    </alternativeName>
</protein>
<evidence type="ECO:0000256" key="13">
    <source>
        <dbReference type="ARBA" id="ARBA00023010"/>
    </source>
</evidence>
<comment type="caution">
    <text evidence="21">The sequence shown here is derived from an EMBL/GenBank/DDBJ whole genome shotgun (WGS) entry which is preliminary data.</text>
</comment>
<dbReference type="GO" id="GO:0005758">
    <property type="term" value="C:mitochondrial intermembrane space"/>
    <property type="evidence" value="ECO:0007669"/>
    <property type="project" value="TreeGrafter"/>
</dbReference>
<dbReference type="PANTHER" id="PTHR21622:SF0">
    <property type="entry name" value="COILED-COIL-HELIX-COILED-COIL-HELIX DOMAIN CONTAINING 4"/>
    <property type="match status" value="1"/>
</dbReference>
<evidence type="ECO:0000256" key="19">
    <source>
        <dbReference type="SAM" id="MobiDB-lite"/>
    </source>
</evidence>
<keyword evidence="17" id="KW-0676">Redox-active center</keyword>
<evidence type="ECO:0000256" key="3">
    <source>
        <dbReference type="ARBA" id="ARBA00004164"/>
    </source>
</evidence>
<feature type="region of interest" description="Disordered" evidence="19">
    <location>
        <begin position="58"/>
        <end position="109"/>
    </location>
</feature>
<keyword evidence="7" id="KW-0999">Mitochondrion inner membrane</keyword>
<evidence type="ECO:0000256" key="7">
    <source>
        <dbReference type="ARBA" id="ARBA00022792"/>
    </source>
</evidence>
<evidence type="ECO:0000256" key="17">
    <source>
        <dbReference type="ARBA" id="ARBA00023284"/>
    </source>
</evidence>
<evidence type="ECO:0000256" key="18">
    <source>
        <dbReference type="ARBA" id="ARBA00033150"/>
    </source>
</evidence>
<evidence type="ECO:0000256" key="8">
    <source>
        <dbReference type="ARBA" id="ARBA00022927"/>
    </source>
</evidence>
<keyword evidence="12" id="KW-0560">Oxidoreductase</keyword>
<accession>A0AA91Q1G8</accession>
<dbReference type="Proteomes" id="UP000195602">
    <property type="component" value="Unassembled WGS sequence"/>
</dbReference>
<evidence type="ECO:0000313" key="22">
    <source>
        <dbReference type="Proteomes" id="UP000195602"/>
    </source>
</evidence>
<evidence type="ECO:0000256" key="1">
    <source>
        <dbReference type="ARBA" id="ARBA00001947"/>
    </source>
</evidence>
<dbReference type="KEGG" id="clus:A9F13_04g00517"/>
<evidence type="ECO:0000256" key="12">
    <source>
        <dbReference type="ARBA" id="ARBA00023002"/>
    </source>
</evidence>
<comment type="cofactor">
    <cofactor evidence="1">
        <name>Zn(2+)</name>
        <dbReference type="ChEBI" id="CHEBI:29105"/>
    </cofactor>
</comment>
<sequence>MFKSAFKSALRPGVFSRGLATARTTRSTTYTKTAVGATLVLSSLVFFPIATISNDANKEKVKKDQNEAVKSAEEKVEAEKKEPSTSAASEEGETQPEEEEGGQSAAYNPETGEINWDCPCLGGMAHGPCGEEFKAAFSCFVYSETEPKGIDCIEKFEAMRTCFKQHPEHYKEELYEDDEPVPSTDNETETAAGKASEPREIDIIEEVAEEFVDDTIVYEQPSEAATSKEA</sequence>
<gene>
    <name evidence="21" type="ORF">A9F13_04g00517</name>
</gene>
<evidence type="ECO:0000259" key="20">
    <source>
        <dbReference type="Pfam" id="PF06747"/>
    </source>
</evidence>
<dbReference type="InterPro" id="IPR010625">
    <property type="entry name" value="CHCH"/>
</dbReference>
<keyword evidence="16" id="KW-1015">Disulfide bond</keyword>
<evidence type="ECO:0000256" key="14">
    <source>
        <dbReference type="ARBA" id="ARBA00023128"/>
    </source>
</evidence>
<dbReference type="InterPro" id="IPR039289">
    <property type="entry name" value="CHCHD4"/>
</dbReference>
<keyword evidence="5" id="KW-0813">Transport</keyword>
<dbReference type="GO" id="GO:0015035">
    <property type="term" value="F:protein-disulfide reductase activity"/>
    <property type="evidence" value="ECO:0007669"/>
    <property type="project" value="InterPro"/>
</dbReference>
<feature type="region of interest" description="Disordered" evidence="19">
    <location>
        <begin position="174"/>
        <end position="197"/>
    </location>
</feature>
<keyword evidence="14" id="KW-0496">Mitochondrion</keyword>
<evidence type="ECO:0000313" key="21">
    <source>
        <dbReference type="EMBL" id="OVF09578.1"/>
    </source>
</evidence>
<dbReference type="Gene3D" id="1.10.287.2900">
    <property type="match status" value="1"/>
</dbReference>
<name>A0AA91Q1G8_CLALS</name>
<evidence type="ECO:0000256" key="2">
    <source>
        <dbReference type="ARBA" id="ARBA00001973"/>
    </source>
</evidence>
<reference evidence="21 22" key="1">
    <citation type="submission" date="2017-04" db="EMBL/GenBank/DDBJ databases">
        <title>Draft genome of the yeast Clavispora lusitaniae type strain CBS 6936.</title>
        <authorList>
            <person name="Durrens P."/>
            <person name="Klopp C."/>
            <person name="Biteau N."/>
            <person name="Fitton-Ouhabi V."/>
            <person name="Dementhon K."/>
            <person name="Accoceberry I."/>
            <person name="Sherman D.J."/>
            <person name="Noel T."/>
        </authorList>
    </citation>
    <scope>NUCLEOTIDE SEQUENCE [LARGE SCALE GENOMIC DNA]</scope>
    <source>
        <strain evidence="21 22">CBS 6936</strain>
    </source>
</reference>
<dbReference type="PROSITE" id="PS51808">
    <property type="entry name" value="CHCH"/>
    <property type="match status" value="1"/>
</dbReference>
<evidence type="ECO:0000256" key="15">
    <source>
        <dbReference type="ARBA" id="ARBA00023136"/>
    </source>
</evidence>
<evidence type="ECO:0000256" key="10">
    <source>
        <dbReference type="ARBA" id="ARBA00022968"/>
    </source>
</evidence>
<dbReference type="GO" id="GO:0045041">
    <property type="term" value="P:protein import into mitochondrial intermembrane space"/>
    <property type="evidence" value="ECO:0007669"/>
    <property type="project" value="InterPro"/>
</dbReference>
<keyword evidence="13" id="KW-0811">Translocation</keyword>
<comment type="subcellular location">
    <subcellularLocation>
        <location evidence="3">Mitochondrion inner membrane</location>
        <topology evidence="3">Single-pass type II membrane protein</topology>
        <orientation evidence="3">Intermembrane side</orientation>
    </subcellularLocation>
</comment>
<dbReference type="GO" id="GO:0005743">
    <property type="term" value="C:mitochondrial inner membrane"/>
    <property type="evidence" value="ECO:0007669"/>
    <property type="project" value="UniProtKB-SubCell"/>
</dbReference>
<feature type="compositionally biased region" description="Acidic residues" evidence="19">
    <location>
        <begin position="90"/>
        <end position="101"/>
    </location>
</feature>
<dbReference type="AlphaFoldDB" id="A0AA91Q1G8"/>
<evidence type="ECO:0000256" key="4">
    <source>
        <dbReference type="ARBA" id="ARBA00013714"/>
    </source>
</evidence>
<comment type="cofactor">
    <cofactor evidence="2">
        <name>Cu(2+)</name>
        <dbReference type="ChEBI" id="CHEBI:29036"/>
    </cofactor>
</comment>
<dbReference type="EMBL" id="LYUB02000004">
    <property type="protein sequence ID" value="OVF09578.1"/>
    <property type="molecule type" value="Genomic_DNA"/>
</dbReference>
<dbReference type="PANTHER" id="PTHR21622">
    <property type="entry name" value="COILED-COIL-HELIX-COILED-COIL-HELIX DOMAIN CONTAINING 4"/>
    <property type="match status" value="1"/>
</dbReference>
<keyword evidence="15" id="KW-0472">Membrane</keyword>
<keyword evidence="6" id="KW-0812">Transmembrane</keyword>
<evidence type="ECO:0000256" key="6">
    <source>
        <dbReference type="ARBA" id="ARBA00022692"/>
    </source>
</evidence>
<organism evidence="21 22">
    <name type="scientific">Clavispora lusitaniae</name>
    <name type="common">Candida lusitaniae</name>
    <dbReference type="NCBI Taxonomy" id="36911"/>
    <lineage>
        <taxon>Eukaryota</taxon>
        <taxon>Fungi</taxon>
        <taxon>Dikarya</taxon>
        <taxon>Ascomycota</taxon>
        <taxon>Saccharomycotina</taxon>
        <taxon>Pichiomycetes</taxon>
        <taxon>Metschnikowiaceae</taxon>
        <taxon>Clavispora</taxon>
    </lineage>
</organism>
<evidence type="ECO:0000256" key="11">
    <source>
        <dbReference type="ARBA" id="ARBA00022989"/>
    </source>
</evidence>
<dbReference type="Pfam" id="PF06747">
    <property type="entry name" value="CHCH"/>
    <property type="match status" value="1"/>
</dbReference>
<proteinExistence type="predicted"/>
<evidence type="ECO:0000256" key="5">
    <source>
        <dbReference type="ARBA" id="ARBA00022448"/>
    </source>
</evidence>
<keyword evidence="8" id="KW-0653">Protein transport</keyword>
<feature type="domain" description="CHCH" evidence="20">
    <location>
        <begin position="129"/>
        <end position="165"/>
    </location>
</feature>
<evidence type="ECO:0000256" key="16">
    <source>
        <dbReference type="ARBA" id="ARBA00023157"/>
    </source>
</evidence>
<evidence type="ECO:0000256" key="9">
    <source>
        <dbReference type="ARBA" id="ARBA00022946"/>
    </source>
</evidence>
<keyword evidence="11" id="KW-1133">Transmembrane helix</keyword>
<keyword evidence="10" id="KW-0735">Signal-anchor</keyword>
<dbReference type="FunFam" id="1.10.287.2900:FF:000002">
    <property type="entry name" value="Mitochondrial intermembrane space import and assembly protein"/>
    <property type="match status" value="1"/>
</dbReference>
<keyword evidence="9" id="KW-0809">Transit peptide</keyword>
<feature type="compositionally biased region" description="Basic and acidic residues" evidence="19">
    <location>
        <begin position="58"/>
        <end position="83"/>
    </location>
</feature>